<feature type="compositionally biased region" description="Polar residues" evidence="1">
    <location>
        <begin position="66"/>
        <end position="81"/>
    </location>
</feature>
<gene>
    <name evidence="2" type="ORF">HPB48_002139</name>
</gene>
<dbReference type="AlphaFoldDB" id="A0A9J6FIJ6"/>
<feature type="region of interest" description="Disordered" evidence="1">
    <location>
        <begin position="61"/>
        <end position="81"/>
    </location>
</feature>
<dbReference type="Proteomes" id="UP000821853">
    <property type="component" value="Chromosome 1"/>
</dbReference>
<evidence type="ECO:0000313" key="3">
    <source>
        <dbReference type="Proteomes" id="UP000821853"/>
    </source>
</evidence>
<comment type="caution">
    <text evidence="2">The sequence shown here is derived from an EMBL/GenBank/DDBJ whole genome shotgun (WGS) entry which is preliminary data.</text>
</comment>
<dbReference type="EMBL" id="JABSTR010000001">
    <property type="protein sequence ID" value="KAH9362161.1"/>
    <property type="molecule type" value="Genomic_DNA"/>
</dbReference>
<organism evidence="2 3">
    <name type="scientific">Haemaphysalis longicornis</name>
    <name type="common">Bush tick</name>
    <dbReference type="NCBI Taxonomy" id="44386"/>
    <lineage>
        <taxon>Eukaryota</taxon>
        <taxon>Metazoa</taxon>
        <taxon>Ecdysozoa</taxon>
        <taxon>Arthropoda</taxon>
        <taxon>Chelicerata</taxon>
        <taxon>Arachnida</taxon>
        <taxon>Acari</taxon>
        <taxon>Parasitiformes</taxon>
        <taxon>Ixodida</taxon>
        <taxon>Ixodoidea</taxon>
        <taxon>Ixodidae</taxon>
        <taxon>Haemaphysalinae</taxon>
        <taxon>Haemaphysalis</taxon>
    </lineage>
</organism>
<feature type="region of interest" description="Disordered" evidence="1">
    <location>
        <begin position="1"/>
        <end position="44"/>
    </location>
</feature>
<name>A0A9J6FIJ6_HAELO</name>
<evidence type="ECO:0000313" key="2">
    <source>
        <dbReference type="EMBL" id="KAH9362161.1"/>
    </source>
</evidence>
<accession>A0A9J6FIJ6</accession>
<reference evidence="2 3" key="1">
    <citation type="journal article" date="2020" name="Cell">
        <title>Large-Scale Comparative Analyses of Tick Genomes Elucidate Their Genetic Diversity and Vector Capacities.</title>
        <authorList>
            <consortium name="Tick Genome and Microbiome Consortium (TIGMIC)"/>
            <person name="Jia N."/>
            <person name="Wang J."/>
            <person name="Shi W."/>
            <person name="Du L."/>
            <person name="Sun Y."/>
            <person name="Zhan W."/>
            <person name="Jiang J.F."/>
            <person name="Wang Q."/>
            <person name="Zhang B."/>
            <person name="Ji P."/>
            <person name="Bell-Sakyi L."/>
            <person name="Cui X.M."/>
            <person name="Yuan T.T."/>
            <person name="Jiang B.G."/>
            <person name="Yang W.F."/>
            <person name="Lam T.T."/>
            <person name="Chang Q.C."/>
            <person name="Ding S.J."/>
            <person name="Wang X.J."/>
            <person name="Zhu J.G."/>
            <person name="Ruan X.D."/>
            <person name="Zhao L."/>
            <person name="Wei J.T."/>
            <person name="Ye R.Z."/>
            <person name="Que T.C."/>
            <person name="Du C.H."/>
            <person name="Zhou Y.H."/>
            <person name="Cheng J.X."/>
            <person name="Dai P.F."/>
            <person name="Guo W.B."/>
            <person name="Han X.H."/>
            <person name="Huang E.J."/>
            <person name="Li L.F."/>
            <person name="Wei W."/>
            <person name="Gao Y.C."/>
            <person name="Liu J.Z."/>
            <person name="Shao H.Z."/>
            <person name="Wang X."/>
            <person name="Wang C.C."/>
            <person name="Yang T.C."/>
            <person name="Huo Q.B."/>
            <person name="Li W."/>
            <person name="Chen H.Y."/>
            <person name="Chen S.E."/>
            <person name="Zhou L.G."/>
            <person name="Ni X.B."/>
            <person name="Tian J.H."/>
            <person name="Sheng Y."/>
            <person name="Liu T."/>
            <person name="Pan Y.S."/>
            <person name="Xia L.Y."/>
            <person name="Li J."/>
            <person name="Zhao F."/>
            <person name="Cao W.C."/>
        </authorList>
    </citation>
    <scope>NUCLEOTIDE SEQUENCE [LARGE SCALE GENOMIC DNA]</scope>
    <source>
        <strain evidence="2">HaeL-2018</strain>
    </source>
</reference>
<feature type="compositionally biased region" description="Basic residues" evidence="1">
    <location>
        <begin position="1"/>
        <end position="23"/>
    </location>
</feature>
<protein>
    <submittedName>
        <fullName evidence="2">Uncharacterized protein</fullName>
    </submittedName>
</protein>
<proteinExistence type="predicted"/>
<keyword evidence="3" id="KW-1185">Reference proteome</keyword>
<sequence>MAKPYRKFRSAHKFGKKRKKVRCKQAERLREPSTGVATDHQPAADEAAALNATVGGAAALGATAGCSSDSGESGRQQRTRLDTTFMTPDDRQQLHERAEAITAGLSSVSGTERKLRTLRSSDNTEPSASAPTYTIVDLSAINKLLEFVDQQQKLLPRSILMLLAAFLDVYVCK</sequence>
<dbReference type="VEuPathDB" id="VectorBase:HLOH_062020"/>
<evidence type="ECO:0000256" key="1">
    <source>
        <dbReference type="SAM" id="MobiDB-lite"/>
    </source>
</evidence>